<dbReference type="AlphaFoldDB" id="A0A809YX04"/>
<sequence length="168" mass="17195">MDSGFVPSGAPRNDRELQLPLPVHLALLLPLPFLFLGVVPAVEAAGGGAEDAVMAGIVAGDAADDGALDAALGVGGGGRTADEKRGGDGEKLGFHGSMSPDAVSASQRARAYRGSRACAAPALRKAISCRRTGAQPIIAAMNLALRLRVISTATLLWFRGLPVRETAR</sequence>
<proteinExistence type="predicted"/>
<evidence type="ECO:0000313" key="1">
    <source>
        <dbReference type="EMBL" id="BCE42800.1"/>
    </source>
</evidence>
<accession>A0A809YX04</accession>
<dbReference type="EMBL" id="AP023093">
    <property type="protein sequence ID" value="BCE42800.1"/>
    <property type="molecule type" value="Genomic_DNA"/>
</dbReference>
<dbReference type="EMBL" id="AP023099">
    <property type="protein sequence ID" value="BCE95139.1"/>
    <property type="molecule type" value="Genomic_DNA"/>
</dbReference>
<gene>
    <name evidence="2" type="ORF">XF10B_79370</name>
    <name evidence="1" type="ORF">XF3B_78310</name>
</gene>
<organism evidence="1">
    <name type="scientific">Bradyrhizobium diazoefficiens</name>
    <dbReference type="NCBI Taxonomy" id="1355477"/>
    <lineage>
        <taxon>Bacteria</taxon>
        <taxon>Pseudomonadati</taxon>
        <taxon>Pseudomonadota</taxon>
        <taxon>Alphaproteobacteria</taxon>
        <taxon>Hyphomicrobiales</taxon>
        <taxon>Nitrobacteraceae</taxon>
        <taxon>Bradyrhizobium</taxon>
    </lineage>
</organism>
<reference evidence="1" key="2">
    <citation type="submission" date="2020-05" db="EMBL/GenBank/DDBJ databases">
        <title>Complete genome sequence of Bradyrhizobium diazoefficiens XF3 isolated from soybean nodule.</title>
        <authorList>
            <person name="Noda R."/>
            <person name="Kakizaki K."/>
            <person name="Minamisawa K."/>
        </authorList>
    </citation>
    <scope>NUCLEOTIDE SEQUENCE</scope>
    <source>
        <strain evidence="1">XF3</strain>
    </source>
</reference>
<name>A0A809YX04_9BRAD</name>
<reference evidence="2" key="1">
    <citation type="submission" date="2020-05" db="EMBL/GenBank/DDBJ databases">
        <title>Complete genome sequence of Bradyrhizobium diazoefficiens XF10 isolated from soybean nodule.</title>
        <authorList>
            <person name="Noda R."/>
            <person name="Kakizaki K."/>
            <person name="Minamisawa K."/>
        </authorList>
    </citation>
    <scope>NUCLEOTIDE SEQUENCE</scope>
    <source>
        <strain evidence="2">XF10</strain>
    </source>
</reference>
<evidence type="ECO:0000313" key="2">
    <source>
        <dbReference type="EMBL" id="BCE95139.1"/>
    </source>
</evidence>
<protein>
    <submittedName>
        <fullName evidence="1">Uncharacterized protein</fullName>
    </submittedName>
</protein>